<evidence type="ECO:0000256" key="2">
    <source>
        <dbReference type="SAM" id="Phobius"/>
    </source>
</evidence>
<evidence type="ECO:0000256" key="3">
    <source>
        <dbReference type="SAM" id="SignalP"/>
    </source>
</evidence>
<feature type="region of interest" description="Disordered" evidence="1">
    <location>
        <begin position="304"/>
        <end position="323"/>
    </location>
</feature>
<evidence type="ECO:0000313" key="5">
    <source>
        <dbReference type="EMBL" id="ODM91610.1"/>
    </source>
</evidence>
<feature type="chain" id="PRO_5008903920" description="ZP domain-containing protein" evidence="3">
    <location>
        <begin position="28"/>
        <end position="665"/>
    </location>
</feature>
<dbReference type="EMBL" id="LJIJ01001480">
    <property type="protein sequence ID" value="ODM91610.1"/>
    <property type="molecule type" value="Genomic_DNA"/>
</dbReference>
<feature type="region of interest" description="Disordered" evidence="1">
    <location>
        <begin position="108"/>
        <end position="131"/>
    </location>
</feature>
<organism evidence="5 6">
    <name type="scientific">Orchesella cincta</name>
    <name type="common">Springtail</name>
    <name type="synonym">Podura cincta</name>
    <dbReference type="NCBI Taxonomy" id="48709"/>
    <lineage>
        <taxon>Eukaryota</taxon>
        <taxon>Metazoa</taxon>
        <taxon>Ecdysozoa</taxon>
        <taxon>Arthropoda</taxon>
        <taxon>Hexapoda</taxon>
        <taxon>Collembola</taxon>
        <taxon>Entomobryomorpha</taxon>
        <taxon>Entomobryoidea</taxon>
        <taxon>Orchesellidae</taxon>
        <taxon>Orchesellinae</taxon>
        <taxon>Orchesella</taxon>
    </lineage>
</organism>
<protein>
    <recommendedName>
        <fullName evidence="4">ZP domain-containing protein</fullName>
    </recommendedName>
</protein>
<proteinExistence type="predicted"/>
<feature type="region of interest" description="Disordered" evidence="1">
    <location>
        <begin position="510"/>
        <end position="563"/>
    </location>
</feature>
<feature type="domain" description="ZP" evidence="4">
    <location>
        <begin position="195"/>
        <end position="475"/>
    </location>
</feature>
<comment type="caution">
    <text evidence="5">The sequence shown here is derived from an EMBL/GenBank/DDBJ whole genome shotgun (WGS) entry which is preliminary data.</text>
</comment>
<keyword evidence="2" id="KW-0812">Transmembrane</keyword>
<evidence type="ECO:0000313" key="6">
    <source>
        <dbReference type="Proteomes" id="UP000094527"/>
    </source>
</evidence>
<dbReference type="OrthoDB" id="6351704at2759"/>
<name>A0A1D2MF36_ORCCI</name>
<reference evidence="5 6" key="1">
    <citation type="journal article" date="2016" name="Genome Biol. Evol.">
        <title>Gene Family Evolution Reflects Adaptation to Soil Environmental Stressors in the Genome of the Collembolan Orchesella cincta.</title>
        <authorList>
            <person name="Faddeeva-Vakhrusheva A."/>
            <person name="Derks M.F."/>
            <person name="Anvar S.Y."/>
            <person name="Agamennone V."/>
            <person name="Suring W."/>
            <person name="Smit S."/>
            <person name="van Straalen N.M."/>
            <person name="Roelofs D."/>
        </authorList>
    </citation>
    <scope>NUCLEOTIDE SEQUENCE [LARGE SCALE GENOMIC DNA]</scope>
    <source>
        <tissue evidence="5">Mixed pool</tissue>
    </source>
</reference>
<dbReference type="AlphaFoldDB" id="A0A1D2MF36"/>
<evidence type="ECO:0000256" key="1">
    <source>
        <dbReference type="SAM" id="MobiDB-lite"/>
    </source>
</evidence>
<evidence type="ECO:0000259" key="4">
    <source>
        <dbReference type="PROSITE" id="PS51034"/>
    </source>
</evidence>
<feature type="signal peptide" evidence="3">
    <location>
        <begin position="1"/>
        <end position="27"/>
    </location>
</feature>
<dbReference type="InterPro" id="IPR001507">
    <property type="entry name" value="ZP_dom"/>
</dbReference>
<feature type="compositionally biased region" description="Basic and acidic residues" evidence="1">
    <location>
        <begin position="510"/>
        <end position="519"/>
    </location>
</feature>
<keyword evidence="3" id="KW-0732">Signal</keyword>
<keyword evidence="2" id="KW-1133">Transmembrane helix</keyword>
<accession>A0A1D2MF36</accession>
<gene>
    <name evidence="5" type="ORF">Ocin01_15073</name>
</gene>
<dbReference type="PROSITE" id="PS51034">
    <property type="entry name" value="ZP_2"/>
    <property type="match status" value="1"/>
</dbReference>
<feature type="compositionally biased region" description="Low complexity" evidence="1">
    <location>
        <begin position="523"/>
        <end position="535"/>
    </location>
</feature>
<sequence>MQRFAITCTHGFILVLTLSSTLQLTNGSHLPSSYLVQKANSNNEYESNSNANNNNAGTIVPISTTVSSSDNVATDSTTTTIVTPEAEPRPGNLEIVNVVINDVLSTTTQESASTSTQPTPTSTIPSALTSSYEDNADSNLNYISEHDHYDEYAAMKAALEKEKSGEEMKMPPQSNRHPYLLQAADGRNYASIEAICDDRRMTILGHFDEIFKGRMYSLGYSDEVECGTSNAKEPSHNITFSLPLGSCGVAMLALDDNLENDLRHEVTLYIQYSAFLQQVVDEKISVSCTEIKKTPLEEYITSNEEVERGSNRQGRRMGSLAEPGKFGATKISSRIGESWMEILAGKDPSPKSRKLSPVSVGEDVTLVISTKVMRGYDARIVNCSAHDGSRTGTSDGSRAQQILDSAGCSLDRSLVPNLRRRRLPIESRNRLITLHFATFQAFKFPERDHLHIKCAVAYCQGPCPQEPCDSVLNHFGSWRDKYGRIADVLVDSTEVVNSVEVVAPELDDLGRSQQYDRHPAMTSGSYSSLSGGNSLTPASPSDISGRQFGGSEPTSSYNSYSSNGGSASAAPSAAASAGQSMFGNSQVPLLQPNPNGEFHSSIGNSVCVSPGTVILALVILGVVLVISATATLWFALKRSEAKKYRHVKHSPFQHGPQPYYRFSHW</sequence>
<dbReference type="OMA" id="MRGYDAR"/>
<dbReference type="Proteomes" id="UP000094527">
    <property type="component" value="Unassembled WGS sequence"/>
</dbReference>
<feature type="compositionally biased region" description="Low complexity" evidence="1">
    <location>
        <begin position="108"/>
        <end position="127"/>
    </location>
</feature>
<keyword evidence="6" id="KW-1185">Reference proteome</keyword>
<feature type="transmembrane region" description="Helical" evidence="2">
    <location>
        <begin position="613"/>
        <end position="636"/>
    </location>
</feature>
<keyword evidence="2" id="KW-0472">Membrane</keyword>
<dbReference type="SMART" id="SM00241">
    <property type="entry name" value="ZP"/>
    <property type="match status" value="1"/>
</dbReference>
<dbReference type="PANTHER" id="PTHR46560:SF5">
    <property type="entry name" value="CYPHER, ISOFORM B"/>
    <property type="match status" value="1"/>
</dbReference>
<dbReference type="PANTHER" id="PTHR46560">
    <property type="entry name" value="CYPHER, ISOFORM B"/>
    <property type="match status" value="1"/>
</dbReference>